<dbReference type="InterPro" id="IPR020119">
    <property type="entry name" value="PsdUridine_synth_TruD_CS"/>
</dbReference>
<dbReference type="CDD" id="cd02576">
    <property type="entry name" value="PseudoU_synth_ScPUS7"/>
    <property type="match status" value="1"/>
</dbReference>
<comment type="similarity">
    <text evidence="1">Belongs to the pseudouridine synthase TruD family.</text>
</comment>
<evidence type="ECO:0000256" key="4">
    <source>
        <dbReference type="SAM" id="MobiDB-lite"/>
    </source>
</evidence>
<dbReference type="InterPro" id="IPR001656">
    <property type="entry name" value="PsdUridine_synth_TruD"/>
</dbReference>
<keyword evidence="7" id="KW-1185">Reference proteome</keyword>
<evidence type="ECO:0000313" key="7">
    <source>
        <dbReference type="Proteomes" id="UP001212841"/>
    </source>
</evidence>
<feature type="compositionally biased region" description="Basic residues" evidence="4">
    <location>
        <begin position="196"/>
        <end position="206"/>
    </location>
</feature>
<sequence length="703" mass="78504">MADLPAAKRIKLDVSAEESPAGSPTATTVTNEAANNGGAVPIPGEVDVGIYAYVNDSVPAYTGTIKHRTEDFLVHEVDLAGNIVHLKSRVVPEVVNAESKSEQAEPGEPLETFYTKLAELESPDFVEQFKAMVETKNEAGIELVTKSIADKADRTVLHKGIKQHFSDFLATDSKLGADGACIVFRTAREGDGQPRVSKKGKQPRGKRAGEPNWNEVGNYCEFTLYKENKDSMEAVALIAKMIKTQTKTFTFAGTKDKRAITVQRVSAYRTTMNALAGLNRILRGIQIGDFEYKKKRLELGSLSGNHFVITLRDVQAPSEEVIHTSLESLRDNGFINYYGMQRFGSRSILTHTVGIEMLNGRFDQAVDLVMRPKDEERTDFNDARKHWQEHKDPKKALEIFPRQCHAERAILQYFVKTGRTNDYQGAMMAIARNMRLMYVHAYQSYVWNTVASERVKLYPLHPVIGDLVDVSNTSDSQADSDDVEMTDDAEKGEKGEKSDINASIVLIESEEQAKMYTMDQVVLPLPGYAVRYPKHRVGEVYGKVMARDGLDPNDMERKQKSAHLKGSYRKVIAKPTSVDWKLFRYNDAHIPLSQTDLDREKDKPAPESIPDGKHLAIVLELTLKQSQYATMALREAMKMSTAQAMHMERANRSDKGRVVKAEGKVEEKEGDGGDRKRKAENEAGGDGVEDGQSEKKVKMDFGE</sequence>
<feature type="domain" description="TRUD" evidence="5">
    <location>
        <begin position="333"/>
        <end position="574"/>
    </location>
</feature>
<evidence type="ECO:0000256" key="3">
    <source>
        <dbReference type="ARBA" id="ARBA00023235"/>
    </source>
</evidence>
<dbReference type="Proteomes" id="UP001212841">
    <property type="component" value="Unassembled WGS sequence"/>
</dbReference>
<dbReference type="GO" id="GO:0001522">
    <property type="term" value="P:pseudouridine synthesis"/>
    <property type="evidence" value="ECO:0007669"/>
    <property type="project" value="InterPro"/>
</dbReference>
<dbReference type="PROSITE" id="PS50984">
    <property type="entry name" value="TRUD"/>
    <property type="match status" value="1"/>
</dbReference>
<evidence type="ECO:0000313" key="6">
    <source>
        <dbReference type="EMBL" id="KAJ3047336.1"/>
    </source>
</evidence>
<dbReference type="EMBL" id="JADGJD010000981">
    <property type="protein sequence ID" value="KAJ3047336.1"/>
    <property type="molecule type" value="Genomic_DNA"/>
</dbReference>
<dbReference type="GO" id="GO:0003723">
    <property type="term" value="F:RNA binding"/>
    <property type="evidence" value="ECO:0007669"/>
    <property type="project" value="InterPro"/>
</dbReference>
<dbReference type="InterPro" id="IPR011760">
    <property type="entry name" value="PsdUridine_synth_TruD_insert"/>
</dbReference>
<feature type="region of interest" description="Disordered" evidence="4">
    <location>
        <begin position="13"/>
        <end position="33"/>
    </location>
</feature>
<evidence type="ECO:0000259" key="5">
    <source>
        <dbReference type="PROSITE" id="PS50984"/>
    </source>
</evidence>
<protein>
    <submittedName>
        <fullName evidence="6">Multisubstrate pseudouridine synthase 7</fullName>
    </submittedName>
</protein>
<keyword evidence="3" id="KW-0413">Isomerase</keyword>
<dbReference type="GO" id="GO:0005634">
    <property type="term" value="C:nucleus"/>
    <property type="evidence" value="ECO:0007669"/>
    <property type="project" value="TreeGrafter"/>
</dbReference>
<feature type="region of interest" description="Disordered" evidence="4">
    <location>
        <begin position="471"/>
        <end position="497"/>
    </location>
</feature>
<dbReference type="GO" id="GO:0008033">
    <property type="term" value="P:tRNA processing"/>
    <property type="evidence" value="ECO:0007669"/>
    <property type="project" value="UniProtKB-KW"/>
</dbReference>
<dbReference type="SUPFAM" id="SSF55120">
    <property type="entry name" value="Pseudouridine synthase"/>
    <property type="match status" value="1"/>
</dbReference>
<feature type="compositionally biased region" description="Basic and acidic residues" evidence="4">
    <location>
        <begin position="488"/>
        <end position="497"/>
    </location>
</feature>
<dbReference type="Gene3D" id="3.30.2350.20">
    <property type="entry name" value="TruD, catalytic domain"/>
    <property type="match status" value="2"/>
</dbReference>
<feature type="compositionally biased region" description="Basic and acidic residues" evidence="4">
    <location>
        <begin position="647"/>
        <end position="681"/>
    </location>
</feature>
<dbReference type="GO" id="GO:0009982">
    <property type="term" value="F:pseudouridine synthase activity"/>
    <property type="evidence" value="ECO:0007669"/>
    <property type="project" value="InterPro"/>
</dbReference>
<organism evidence="6 7">
    <name type="scientific">Rhizophlyctis rosea</name>
    <dbReference type="NCBI Taxonomy" id="64517"/>
    <lineage>
        <taxon>Eukaryota</taxon>
        <taxon>Fungi</taxon>
        <taxon>Fungi incertae sedis</taxon>
        <taxon>Chytridiomycota</taxon>
        <taxon>Chytridiomycota incertae sedis</taxon>
        <taxon>Chytridiomycetes</taxon>
        <taxon>Rhizophlyctidales</taxon>
        <taxon>Rhizophlyctidaceae</taxon>
        <taxon>Rhizophlyctis</taxon>
    </lineage>
</organism>
<dbReference type="PROSITE" id="PS01268">
    <property type="entry name" value="UPF0024"/>
    <property type="match status" value="1"/>
</dbReference>
<dbReference type="Pfam" id="PF01142">
    <property type="entry name" value="TruD"/>
    <property type="match status" value="1"/>
</dbReference>
<feature type="region of interest" description="Disordered" evidence="4">
    <location>
        <begin position="191"/>
        <end position="210"/>
    </location>
</feature>
<proteinExistence type="inferred from homology"/>
<keyword evidence="2" id="KW-0819">tRNA processing</keyword>
<accession>A0AAD5X2B9</accession>
<dbReference type="AlphaFoldDB" id="A0AAD5X2B9"/>
<dbReference type="PANTHER" id="PTHR13326:SF21">
    <property type="entry name" value="PSEUDOURIDYLATE SYNTHASE PUS7L"/>
    <property type="match status" value="1"/>
</dbReference>
<comment type="caution">
    <text evidence="6">The sequence shown here is derived from an EMBL/GenBank/DDBJ whole genome shotgun (WGS) entry which is preliminary data.</text>
</comment>
<name>A0AAD5X2B9_9FUNG</name>
<dbReference type="PIRSF" id="PIRSF037016">
    <property type="entry name" value="Pseudouridin_synth_euk_prd"/>
    <property type="match status" value="1"/>
</dbReference>
<feature type="compositionally biased region" description="Basic and acidic residues" evidence="4">
    <location>
        <begin position="692"/>
        <end position="703"/>
    </location>
</feature>
<feature type="compositionally biased region" description="Acidic residues" evidence="4">
    <location>
        <begin position="478"/>
        <end position="487"/>
    </location>
</feature>
<dbReference type="InterPro" id="IPR020103">
    <property type="entry name" value="PsdUridine_synth_cat_dom_sf"/>
</dbReference>
<evidence type="ECO:0000256" key="1">
    <source>
        <dbReference type="ARBA" id="ARBA00007953"/>
    </source>
</evidence>
<evidence type="ECO:0000256" key="2">
    <source>
        <dbReference type="ARBA" id="ARBA00022694"/>
    </source>
</evidence>
<reference evidence="6" key="1">
    <citation type="submission" date="2020-05" db="EMBL/GenBank/DDBJ databases">
        <title>Phylogenomic resolution of chytrid fungi.</title>
        <authorList>
            <person name="Stajich J.E."/>
            <person name="Amses K."/>
            <person name="Simmons R."/>
            <person name="Seto K."/>
            <person name="Myers J."/>
            <person name="Bonds A."/>
            <person name="Quandt C.A."/>
            <person name="Barry K."/>
            <person name="Liu P."/>
            <person name="Grigoriev I."/>
            <person name="Longcore J.E."/>
            <person name="James T.Y."/>
        </authorList>
    </citation>
    <scope>NUCLEOTIDE SEQUENCE</scope>
    <source>
        <strain evidence="6">JEL0318</strain>
    </source>
</reference>
<dbReference type="PANTHER" id="PTHR13326">
    <property type="entry name" value="TRNA PSEUDOURIDINE SYNTHASE D"/>
    <property type="match status" value="1"/>
</dbReference>
<gene>
    <name evidence="6" type="primary">PUS7</name>
    <name evidence="6" type="ORF">HK097_011633</name>
</gene>
<dbReference type="InterPro" id="IPR042214">
    <property type="entry name" value="TruD_catalytic"/>
</dbReference>
<dbReference type="NCBIfam" id="TIGR00094">
    <property type="entry name" value="tRNA_TruD_broad"/>
    <property type="match status" value="1"/>
</dbReference>
<feature type="region of interest" description="Disordered" evidence="4">
    <location>
        <begin position="647"/>
        <end position="703"/>
    </location>
</feature>